<evidence type="ECO:0000313" key="2">
    <source>
        <dbReference type="Proteomes" id="UP000273083"/>
    </source>
</evidence>
<accession>A0A3N1XZM2</accession>
<evidence type="ECO:0000313" key="1">
    <source>
        <dbReference type="EMBL" id="ROR30397.1"/>
    </source>
</evidence>
<protein>
    <submittedName>
        <fullName evidence="1">Uncharacterized protein</fullName>
    </submittedName>
</protein>
<dbReference type="Proteomes" id="UP000273083">
    <property type="component" value="Unassembled WGS sequence"/>
</dbReference>
<dbReference type="AlphaFoldDB" id="A0A3N1XZM2"/>
<comment type="caution">
    <text evidence="1">The sequence shown here is derived from an EMBL/GenBank/DDBJ whole genome shotgun (WGS) entry which is preliminary data.</text>
</comment>
<gene>
    <name evidence="1" type="ORF">EDD66_10248</name>
</gene>
<reference evidence="1 2" key="1">
    <citation type="submission" date="2018-11" db="EMBL/GenBank/DDBJ databases">
        <title>Genomic Encyclopedia of Type Strains, Phase IV (KMG-IV): sequencing the most valuable type-strain genomes for metagenomic binning, comparative biology and taxonomic classification.</title>
        <authorList>
            <person name="Goeker M."/>
        </authorList>
    </citation>
    <scope>NUCLEOTIDE SEQUENCE [LARGE SCALE GENOMIC DNA]</scope>
    <source>
        <strain evidence="1 2">DSM 26537</strain>
    </source>
</reference>
<dbReference type="RefSeq" id="WP_123608106.1">
    <property type="nucleotide sequence ID" value="NZ_RJVG01000002.1"/>
</dbReference>
<dbReference type="EMBL" id="RJVG01000002">
    <property type="protein sequence ID" value="ROR30397.1"/>
    <property type="molecule type" value="Genomic_DNA"/>
</dbReference>
<sequence length="154" mass="17742">MIWKIKKGILKSRLYHMDDTVVAVIQYRKGSCFIRDMDGKLLWTITEKESLHLTVRGGAGNGEGKIYLSKTSLLIQPPRAERLCLYWKGMEITMKQLDNREIMILKQNKMIGHLTGLLRHTVLIELSDTTTDECAALLYALADRMFREDDIEIV</sequence>
<name>A0A3N1XZM2_9FIRM</name>
<proteinExistence type="predicted"/>
<keyword evidence="2" id="KW-1185">Reference proteome</keyword>
<organism evidence="1 2">
    <name type="scientific">Mobilisporobacter senegalensis</name>
    <dbReference type="NCBI Taxonomy" id="1329262"/>
    <lineage>
        <taxon>Bacteria</taxon>
        <taxon>Bacillati</taxon>
        <taxon>Bacillota</taxon>
        <taxon>Clostridia</taxon>
        <taxon>Lachnospirales</taxon>
        <taxon>Lachnospiraceae</taxon>
        <taxon>Mobilisporobacter</taxon>
    </lineage>
</organism>